<dbReference type="PANTHER" id="PTHR36978">
    <property type="entry name" value="P-LOOP CONTAINING NUCLEOTIDE TRIPHOSPHATE HYDROLASE"/>
    <property type="match status" value="1"/>
</dbReference>
<sequence>MVNYKNKIATAINRIKVYGKPKIFCIGFNKTGTTSLKSLFTDLGFIIGEQRMGELLINELPKGEYRGLINYIKTAQFFQDYPFSAPGIFKVLDKLYPDARFILTERNSPEEWYHSLLRFHSQQFNGGKFPTIKSLKESKYVYNGWIWEFLCKVYDFEEGGILYDKEKLINLYLNHNASVKYHFKDRQNKLLVLNLQKETGVSDFNQFFQFERKIESFPWENKSK</sequence>
<dbReference type="AlphaFoldDB" id="G0J2T0"/>
<dbReference type="RefSeq" id="WP_014021703.1">
    <property type="nucleotide sequence ID" value="NC_015914.1"/>
</dbReference>
<evidence type="ECO:0000313" key="2">
    <source>
        <dbReference type="Proteomes" id="UP000001635"/>
    </source>
</evidence>
<dbReference type="SUPFAM" id="SSF52540">
    <property type="entry name" value="P-loop containing nucleoside triphosphate hydrolases"/>
    <property type="match status" value="1"/>
</dbReference>
<evidence type="ECO:0000313" key="1">
    <source>
        <dbReference type="EMBL" id="AEL27417.1"/>
    </source>
</evidence>
<dbReference type="Proteomes" id="UP000001635">
    <property type="component" value="Chromosome"/>
</dbReference>
<evidence type="ECO:0008006" key="3">
    <source>
        <dbReference type="Google" id="ProtNLM"/>
    </source>
</evidence>
<protein>
    <recommendedName>
        <fullName evidence="3">Sulfotransferase domain-containing protein</fullName>
    </recommendedName>
</protein>
<dbReference type="HOGENOM" id="CLU_061199_4_0_10"/>
<dbReference type="EMBL" id="CP002955">
    <property type="protein sequence ID" value="AEL27417.1"/>
    <property type="molecule type" value="Genomic_DNA"/>
</dbReference>
<reference evidence="2" key="1">
    <citation type="submission" date="2011-07" db="EMBL/GenBank/DDBJ databases">
        <title>The complete genome of Cyclobacterium marinum DSM 745.</title>
        <authorList>
            <person name="Lucas S."/>
            <person name="Han J."/>
            <person name="Lapidus A."/>
            <person name="Bruce D."/>
            <person name="Goodwin L."/>
            <person name="Pitluck S."/>
            <person name="Peters L."/>
            <person name="Kyrpides N."/>
            <person name="Mavromatis K."/>
            <person name="Ivanova N."/>
            <person name="Ovchinnikova G."/>
            <person name="Chertkov O."/>
            <person name="Detter J.C."/>
            <person name="Tapia R."/>
            <person name="Han C."/>
            <person name="Land M."/>
            <person name="Hauser L."/>
            <person name="Markowitz V."/>
            <person name="Cheng J.-F."/>
            <person name="Hugenholtz P."/>
            <person name="Woyke T."/>
            <person name="Wu D."/>
            <person name="Tindall B."/>
            <person name="Schuetze A."/>
            <person name="Brambilla E."/>
            <person name="Klenk H.-P."/>
            <person name="Eisen J.A."/>
        </authorList>
    </citation>
    <scope>NUCLEOTIDE SEQUENCE [LARGE SCALE GENOMIC DNA]</scope>
    <source>
        <strain evidence="2">ATCC 25205 / DSM 745 / LMG 13164 / NCIMB 1802</strain>
    </source>
</reference>
<proteinExistence type="predicted"/>
<dbReference type="InterPro" id="IPR040632">
    <property type="entry name" value="Sulfotransfer_4"/>
</dbReference>
<keyword evidence="2" id="KW-1185">Reference proteome</keyword>
<dbReference type="KEGG" id="cmr:Cycma_3705"/>
<dbReference type="OrthoDB" id="285690at2"/>
<organism evidence="1 2">
    <name type="scientific">Cyclobacterium marinum (strain ATCC 25205 / DSM 745 / LMG 13164 / NCIMB 1802)</name>
    <name type="common">Flectobacillus marinus</name>
    <dbReference type="NCBI Taxonomy" id="880070"/>
    <lineage>
        <taxon>Bacteria</taxon>
        <taxon>Pseudomonadati</taxon>
        <taxon>Bacteroidota</taxon>
        <taxon>Cytophagia</taxon>
        <taxon>Cytophagales</taxon>
        <taxon>Cyclobacteriaceae</taxon>
        <taxon>Cyclobacterium</taxon>
    </lineage>
</organism>
<dbReference type="PANTHER" id="PTHR36978:SF4">
    <property type="entry name" value="P-LOOP CONTAINING NUCLEOSIDE TRIPHOSPHATE HYDROLASE PROTEIN"/>
    <property type="match status" value="1"/>
</dbReference>
<dbReference type="eggNOG" id="COG0457">
    <property type="taxonomic scope" value="Bacteria"/>
</dbReference>
<dbReference type="Pfam" id="PF17784">
    <property type="entry name" value="Sulfotransfer_4"/>
    <property type="match status" value="1"/>
</dbReference>
<accession>G0J2T0</accession>
<dbReference type="InterPro" id="IPR027417">
    <property type="entry name" value="P-loop_NTPase"/>
</dbReference>
<name>G0J2T0_CYCMS</name>
<dbReference type="STRING" id="880070.Cycma_3705"/>
<dbReference type="Gene3D" id="3.40.50.300">
    <property type="entry name" value="P-loop containing nucleotide triphosphate hydrolases"/>
    <property type="match status" value="1"/>
</dbReference>
<gene>
    <name evidence="1" type="ordered locus">Cycma_3705</name>
</gene>